<dbReference type="AlphaFoldDB" id="A0A4R2NE00"/>
<proteinExistence type="predicted"/>
<dbReference type="InterPro" id="IPR008279">
    <property type="entry name" value="PEP-util_enz_mobile_dom"/>
</dbReference>
<evidence type="ECO:0000313" key="3">
    <source>
        <dbReference type="EMBL" id="TCP19305.1"/>
    </source>
</evidence>
<dbReference type="Pfam" id="PF01326">
    <property type="entry name" value="PPDK_N"/>
    <property type="match status" value="1"/>
</dbReference>
<dbReference type="EMBL" id="SLXK01000064">
    <property type="protein sequence ID" value="TCP19305.1"/>
    <property type="molecule type" value="Genomic_DNA"/>
</dbReference>
<dbReference type="Gene3D" id="3.30.1490.20">
    <property type="entry name" value="ATP-grasp fold, A domain"/>
    <property type="match status" value="1"/>
</dbReference>
<protein>
    <submittedName>
        <fullName evidence="3">Pyruvate,water dikinase</fullName>
    </submittedName>
</protein>
<dbReference type="RefSeq" id="WP_132748416.1">
    <property type="nucleotide sequence ID" value="NZ_SLXK01000064.1"/>
</dbReference>
<organism evidence="3 4">
    <name type="scientific">Scopulibacillus darangshiensis</name>
    <dbReference type="NCBI Taxonomy" id="442528"/>
    <lineage>
        <taxon>Bacteria</taxon>
        <taxon>Bacillati</taxon>
        <taxon>Bacillota</taxon>
        <taxon>Bacilli</taxon>
        <taxon>Bacillales</taxon>
        <taxon>Sporolactobacillaceae</taxon>
        <taxon>Scopulibacillus</taxon>
    </lineage>
</organism>
<feature type="domain" description="Pyruvate phosphate dikinase AMP/ATP-binding" evidence="2">
    <location>
        <begin position="15"/>
        <end position="298"/>
    </location>
</feature>
<sequence>MSTIFFADAIEGDKEVGSKALHLMKMKKQGFPIPNGFVIRTDAFKQFIEENEIDWQGQHVKENIMKGHMPQAIEKELIDAFHETQAYFDAVAVRSSSGAEDLAGGSFAGQYETFLNVKTEQELTEKVKACWASAFAARVQQYSEQMKVDLGQFSMGVVVQGLVKSEVSGVIFSQNPVTNHPDELMINASYGLGEAIVSGLVTPDTYTVNKFTFHANKQKGFKEMKIVSDSEGTKEIETTEEEQNQFCLSDDEIKTLTELTQRIEGFYGYPVDLEFAIQQGHVYILQARPITTVPKTNNDLSAFQKSIELTREDRKQFWLLLDTAFPEVASPLFTSFLSAFTDGMNKASTDLKSPNRPQMKAKVYRHHVYTQPVMKRKPSQNQIQEHQAMMKDLYPSLTKRMYRMFEETLFPMYKRIDDHTHRELTLNEARSFMDELEDIYAKAYYLHFDIVMPQLALISELEDMYENLTGQPGQHVHDLLTGVMNKSLETDSRLGQLALQVRENPELHKIFNGHDALQLEKVLNETKTGKAFLDDVQTFLNGYGYRTTKAHDFIGETWVENPLYALGLIQNFVNDHYDFDKAFQHLTEQRKQKFDRVMEEAVDGELKETFRQYYAWGLDASVIRDDHHFYIDEMLDAKCRLFLLKVGELLRDHYVISDREDIFYLYLDELKKLLENPANATSKIAARKQAYTKDEQAVVPQYFGTPPKGKGQEIEKYAGPIGTDESNNDRTIGGLPASSGTYSGTVKVIKRIDEFSKLKKGEILVCKTTTPTWTILFQNAKAVITDSGGILSHAAIIAREFHIPAVVGVQVATKTLKDGDVVTVNGNNGVVTIENE</sequence>
<keyword evidence="4" id="KW-1185">Reference proteome</keyword>
<gene>
    <name evidence="3" type="ORF">EV207_1643</name>
</gene>
<evidence type="ECO:0000313" key="4">
    <source>
        <dbReference type="Proteomes" id="UP000295416"/>
    </source>
</evidence>
<dbReference type="SUPFAM" id="SSF52009">
    <property type="entry name" value="Phosphohistidine domain"/>
    <property type="match status" value="1"/>
</dbReference>
<keyword evidence="3" id="KW-0670">Pyruvate</keyword>
<dbReference type="InterPro" id="IPR013815">
    <property type="entry name" value="ATP_grasp_subdomain_1"/>
</dbReference>
<dbReference type="Pfam" id="PF00391">
    <property type="entry name" value="PEP-utilizers"/>
    <property type="match status" value="1"/>
</dbReference>
<dbReference type="GO" id="GO:0005524">
    <property type="term" value="F:ATP binding"/>
    <property type="evidence" value="ECO:0007669"/>
    <property type="project" value="InterPro"/>
</dbReference>
<comment type="caution">
    <text evidence="3">The sequence shown here is derived from an EMBL/GenBank/DDBJ whole genome shotgun (WGS) entry which is preliminary data.</text>
</comment>
<dbReference type="PANTHER" id="PTHR43615">
    <property type="entry name" value="PHOSPHOENOLPYRUVATE SYNTHASE-RELATED"/>
    <property type="match status" value="1"/>
</dbReference>
<dbReference type="OrthoDB" id="9765468at2"/>
<keyword evidence="3" id="KW-0418">Kinase</keyword>
<evidence type="ECO:0000259" key="2">
    <source>
        <dbReference type="Pfam" id="PF01326"/>
    </source>
</evidence>
<dbReference type="PANTHER" id="PTHR43615:SF1">
    <property type="entry name" value="PPDK_N DOMAIN-CONTAINING PROTEIN"/>
    <property type="match status" value="1"/>
</dbReference>
<dbReference type="InterPro" id="IPR002192">
    <property type="entry name" value="PPDK_AMP/ATP-bd"/>
</dbReference>
<name>A0A4R2NE00_9BACL</name>
<accession>A0A4R2NE00</accession>
<feature type="domain" description="PEP-utilising enzyme mobile" evidence="1">
    <location>
        <begin position="759"/>
        <end position="829"/>
    </location>
</feature>
<dbReference type="SUPFAM" id="SSF56059">
    <property type="entry name" value="Glutathione synthetase ATP-binding domain-like"/>
    <property type="match status" value="1"/>
</dbReference>
<dbReference type="GO" id="GO:0016301">
    <property type="term" value="F:kinase activity"/>
    <property type="evidence" value="ECO:0007669"/>
    <property type="project" value="UniProtKB-KW"/>
</dbReference>
<keyword evidence="3" id="KW-0808">Transferase</keyword>
<dbReference type="Proteomes" id="UP000295416">
    <property type="component" value="Unassembled WGS sequence"/>
</dbReference>
<dbReference type="Gene3D" id="3.50.30.10">
    <property type="entry name" value="Phosphohistidine domain"/>
    <property type="match status" value="1"/>
</dbReference>
<reference evidence="3 4" key="1">
    <citation type="submission" date="2019-03" db="EMBL/GenBank/DDBJ databases">
        <title>Genomic Encyclopedia of Type Strains, Phase IV (KMG-IV): sequencing the most valuable type-strain genomes for metagenomic binning, comparative biology and taxonomic classification.</title>
        <authorList>
            <person name="Goeker M."/>
        </authorList>
    </citation>
    <scope>NUCLEOTIDE SEQUENCE [LARGE SCALE GENOMIC DNA]</scope>
    <source>
        <strain evidence="3 4">DSM 19377</strain>
    </source>
</reference>
<dbReference type="Gene3D" id="3.30.470.20">
    <property type="entry name" value="ATP-grasp fold, B domain"/>
    <property type="match status" value="1"/>
</dbReference>
<evidence type="ECO:0000259" key="1">
    <source>
        <dbReference type="Pfam" id="PF00391"/>
    </source>
</evidence>
<dbReference type="InterPro" id="IPR051549">
    <property type="entry name" value="PEP_Utilizing_Enz"/>
</dbReference>
<dbReference type="InterPro" id="IPR036637">
    <property type="entry name" value="Phosphohistidine_dom_sf"/>
</dbReference>